<evidence type="ECO:0000256" key="4">
    <source>
        <dbReference type="ARBA" id="ARBA00022833"/>
    </source>
</evidence>
<comment type="cofactor">
    <cofactor evidence="1">
        <name>Zn(2+)</name>
        <dbReference type="ChEBI" id="CHEBI:29105"/>
    </cofactor>
</comment>
<reference evidence="7 8" key="1">
    <citation type="submission" date="2020-06" db="EMBL/GenBank/DDBJ databases">
        <title>NJ-3-1, isolated from saline soil.</title>
        <authorList>
            <person name="Cui H.L."/>
            <person name="Shi X."/>
        </authorList>
    </citation>
    <scope>NUCLEOTIDE SEQUENCE [LARGE SCALE GENOMIC DNA]</scope>
    <source>
        <strain evidence="7 8">NJ-3-1</strain>
    </source>
</reference>
<feature type="region of interest" description="Disordered" evidence="5">
    <location>
        <begin position="44"/>
        <end position="85"/>
    </location>
</feature>
<dbReference type="Proteomes" id="UP000509626">
    <property type="component" value="Chromosome"/>
</dbReference>
<evidence type="ECO:0000313" key="7">
    <source>
        <dbReference type="EMBL" id="QLG62682.1"/>
    </source>
</evidence>
<organism evidence="7 8">
    <name type="scientific">Halorarum salinum</name>
    <dbReference type="NCBI Taxonomy" id="2743089"/>
    <lineage>
        <taxon>Archaea</taxon>
        <taxon>Methanobacteriati</taxon>
        <taxon>Methanobacteriota</taxon>
        <taxon>Stenosarchaea group</taxon>
        <taxon>Halobacteria</taxon>
        <taxon>Halobacteriales</taxon>
        <taxon>Haloferacaceae</taxon>
        <taxon>Halorarum</taxon>
    </lineage>
</organism>
<evidence type="ECO:0000256" key="2">
    <source>
        <dbReference type="ARBA" id="ARBA00022723"/>
    </source>
</evidence>
<dbReference type="Gene3D" id="3.40.630.10">
    <property type="entry name" value="Zn peptidases"/>
    <property type="match status" value="1"/>
</dbReference>
<feature type="domain" description="Succinylglutamate desuccinylase/Aspartoacylase catalytic" evidence="6">
    <location>
        <begin position="112"/>
        <end position="205"/>
    </location>
</feature>
<dbReference type="SUPFAM" id="SSF53187">
    <property type="entry name" value="Zn-dependent exopeptidases"/>
    <property type="match status" value="1"/>
</dbReference>
<keyword evidence="3" id="KW-0378">Hydrolase</keyword>
<dbReference type="Pfam" id="PF24827">
    <property type="entry name" value="AstE_AspA_cat"/>
    <property type="match status" value="1"/>
</dbReference>
<dbReference type="GO" id="GO:0016788">
    <property type="term" value="F:hydrolase activity, acting on ester bonds"/>
    <property type="evidence" value="ECO:0007669"/>
    <property type="project" value="InterPro"/>
</dbReference>
<dbReference type="InterPro" id="IPR055438">
    <property type="entry name" value="AstE_AspA_cat"/>
</dbReference>
<feature type="compositionally biased region" description="Polar residues" evidence="5">
    <location>
        <begin position="70"/>
        <end position="85"/>
    </location>
</feature>
<gene>
    <name evidence="7" type="ORF">HUG12_13480</name>
</gene>
<proteinExistence type="predicted"/>
<evidence type="ECO:0000313" key="8">
    <source>
        <dbReference type="Proteomes" id="UP000509626"/>
    </source>
</evidence>
<name>A0A7D5QHD0_9EURY</name>
<dbReference type="GO" id="GO:0046872">
    <property type="term" value="F:metal ion binding"/>
    <property type="evidence" value="ECO:0007669"/>
    <property type="project" value="UniProtKB-KW"/>
</dbReference>
<dbReference type="GeneID" id="56038489"/>
<dbReference type="RefSeq" id="WP_179269267.1">
    <property type="nucleotide sequence ID" value="NZ_CP058579.1"/>
</dbReference>
<keyword evidence="4" id="KW-0862">Zinc</keyword>
<protein>
    <submittedName>
        <fullName evidence="7">Succinylglutamate desuccinylase/aspartoacylase family protein</fullName>
    </submittedName>
</protein>
<keyword evidence="8" id="KW-1185">Reference proteome</keyword>
<dbReference type="EMBL" id="CP058579">
    <property type="protein sequence ID" value="QLG62682.1"/>
    <property type="molecule type" value="Genomic_DNA"/>
</dbReference>
<evidence type="ECO:0000259" key="6">
    <source>
        <dbReference type="Pfam" id="PF24827"/>
    </source>
</evidence>
<accession>A0A7D5QHD0</accession>
<keyword evidence="2" id="KW-0479">Metal-binding</keyword>
<dbReference type="KEGG" id="halu:HUG12_13480"/>
<evidence type="ECO:0000256" key="5">
    <source>
        <dbReference type="SAM" id="MobiDB-lite"/>
    </source>
</evidence>
<dbReference type="OrthoDB" id="170089at2157"/>
<sequence>MTEELPPRRTLAGLVAACLVCVGAAAFLAPGAVGALLTDAAPPDDASNSPGLATGTEPAVGTEGAAGTASPATRRTSGEAVTSGANASTRYTYTVGEGVNETAVTVVESGHPGPTVVVVGGQHGNEPAGYRAAGRVENWEIERGTLVVVPEANPAAVENGMREVRGRDLNGQFPVGERPRTAQARTVWGVLERHDANVVVDLHSSRGIYGVDGGVGQAVFPTVTGPAVEHADAAVGRTNREFELRGNRSFRRGNVMGRSGVSLTRKVAGDMGKPAYLVETTKRDTDLETRVEWTTAITWELLRLHGLVEGERPGR</sequence>
<evidence type="ECO:0000256" key="3">
    <source>
        <dbReference type="ARBA" id="ARBA00022801"/>
    </source>
</evidence>
<evidence type="ECO:0000256" key="1">
    <source>
        <dbReference type="ARBA" id="ARBA00001947"/>
    </source>
</evidence>
<dbReference type="AlphaFoldDB" id="A0A7D5QHD0"/>